<protein>
    <submittedName>
        <fullName evidence="2">Phosphotransferase</fullName>
    </submittedName>
</protein>
<evidence type="ECO:0000313" key="2">
    <source>
        <dbReference type="EMBL" id="QLJ15629.1"/>
    </source>
</evidence>
<reference evidence="2 3" key="1">
    <citation type="journal article" date="2009" name="Mikrobiologiia">
        <title>[Phenanthren biodegradation and interaction of Pseudomonas putida BS3701 and Burkholderia sp.BS3702 in plant rhizosphere].</title>
        <authorList>
            <person name="Ovchinnikova A.A."/>
            <person name="Vetrova A.A."/>
            <person name="Filonov A.E."/>
            <person name="Boronin A.M."/>
        </authorList>
    </citation>
    <scope>NUCLEOTIDE SEQUENCE [LARGE SCALE GENOMIC DNA]</scope>
    <source>
        <strain evidence="2 3">BS3701</strain>
    </source>
</reference>
<name>A0A7D5VZU2_PSEPU</name>
<dbReference type="AlphaFoldDB" id="A0A7D5VZU2"/>
<dbReference type="Pfam" id="PF01636">
    <property type="entry name" value="APH"/>
    <property type="match status" value="1"/>
</dbReference>
<accession>A0A7D5VZU2</accession>
<dbReference type="Gene3D" id="3.90.1200.10">
    <property type="match status" value="1"/>
</dbReference>
<dbReference type="InterPro" id="IPR002575">
    <property type="entry name" value="Aminoglycoside_PTrfase"/>
</dbReference>
<feature type="domain" description="Aminoglycoside phosphotransferase" evidence="1">
    <location>
        <begin position="135"/>
        <end position="287"/>
    </location>
</feature>
<dbReference type="SUPFAM" id="SSF56112">
    <property type="entry name" value="Protein kinase-like (PK-like)"/>
    <property type="match status" value="1"/>
</dbReference>
<evidence type="ECO:0000259" key="1">
    <source>
        <dbReference type="Pfam" id="PF01636"/>
    </source>
</evidence>
<dbReference type="EMBL" id="CP059052">
    <property type="protein sequence ID" value="QLJ15629.1"/>
    <property type="molecule type" value="Genomic_DNA"/>
</dbReference>
<keyword evidence="2" id="KW-0808">Transferase</keyword>
<proteinExistence type="predicted"/>
<dbReference type="GO" id="GO:0016740">
    <property type="term" value="F:transferase activity"/>
    <property type="evidence" value="ECO:0007669"/>
    <property type="project" value="UniProtKB-KW"/>
</dbReference>
<gene>
    <name evidence="2" type="ORF">H0H12_06705</name>
</gene>
<dbReference type="InterPro" id="IPR011009">
    <property type="entry name" value="Kinase-like_dom_sf"/>
</dbReference>
<organism evidence="2 3">
    <name type="scientific">Pseudomonas putida</name>
    <name type="common">Arthrobacter siderocapsulatus</name>
    <dbReference type="NCBI Taxonomy" id="303"/>
    <lineage>
        <taxon>Bacteria</taxon>
        <taxon>Pseudomonadati</taxon>
        <taxon>Pseudomonadota</taxon>
        <taxon>Gammaproteobacteria</taxon>
        <taxon>Pseudomonadales</taxon>
        <taxon>Pseudomonadaceae</taxon>
        <taxon>Pseudomonas</taxon>
    </lineage>
</organism>
<sequence>MDVMNPSTRRHPAGKNLYRWHAAPLESHLQALAPHWGQKTLEITTEVLGANASFVNYVRHHRLKDPCTGQPVEIVEKSIRKIAFISSQEARFHRAEGMLAGSKHFHYPACIGVIDTPWESLIFTEFVRGMPPRMHAIAKQLALGIAELESLSHDYLESQPFAKAPLYWSMDFFRPWFLLRPRFNFARCLPALAQLGLEDERFAGLAERFKAFLPVTRDMAAKARRSPRCISHMDYLRKNLFVDNGQLHLIDWSEVKVGRIGFDGGAYLGSLFRRKDMKVFLAAQAEFIETYRAALPERFDVEQALGNLRYVFLLTALFHCLRPETVAEYKERDRMGLLLEKYHYLLGMLEQE</sequence>
<dbReference type="RefSeq" id="WP_180689434.1">
    <property type="nucleotide sequence ID" value="NZ_CP059052.1"/>
</dbReference>
<dbReference type="Proteomes" id="UP000510934">
    <property type="component" value="Chromosome"/>
</dbReference>
<evidence type="ECO:0000313" key="3">
    <source>
        <dbReference type="Proteomes" id="UP000510934"/>
    </source>
</evidence>